<reference evidence="1 2" key="1">
    <citation type="submission" date="2020-08" db="EMBL/GenBank/DDBJ databases">
        <authorList>
            <person name="Hejnol A."/>
        </authorList>
    </citation>
    <scope>NUCLEOTIDE SEQUENCE [LARGE SCALE GENOMIC DNA]</scope>
</reference>
<dbReference type="InterPro" id="IPR007817">
    <property type="entry name" value="Isocyanide_synthase_DIT1"/>
</dbReference>
<dbReference type="Proteomes" id="UP000549394">
    <property type="component" value="Unassembled WGS sequence"/>
</dbReference>
<dbReference type="OrthoDB" id="429813at2759"/>
<comment type="caution">
    <text evidence="1">The sequence shown here is derived from an EMBL/GenBank/DDBJ whole genome shotgun (WGS) entry which is preliminary data.</text>
</comment>
<dbReference type="PANTHER" id="PTHR37285:SF5">
    <property type="entry name" value="SPORE WALL MATURATION PROTEIN DIT1"/>
    <property type="match status" value="1"/>
</dbReference>
<accession>A0A7I8VJC5</accession>
<protein>
    <submittedName>
        <fullName evidence="1">DgyrCDS5280</fullName>
    </submittedName>
</protein>
<evidence type="ECO:0000313" key="2">
    <source>
        <dbReference type="Proteomes" id="UP000549394"/>
    </source>
</evidence>
<dbReference type="EMBL" id="CAJFCJ010000006">
    <property type="protein sequence ID" value="CAD5116384.1"/>
    <property type="molecule type" value="Genomic_DNA"/>
</dbReference>
<sequence>MSYTIESYLSVNINETIEKLLKRLSKRLNCFVQLVPENDCCNDIRELIDVQHRKHDEFTFYDYPIEYQNRTIGILQIGDNTEIEIIKGFQTLINQLIINHFKWKSIKSSKIVQVDNIDEDLIEKFIKKFEEIRKRPTVDKWSSQEARSNFKIKVSTYAKRNLPIPFVLLGFPFKSTSDEKVIGHLPDMGEYVCLKRLEDWCESVKEIYPPGVRFVICSDGRIYCRLLNVEDSIIFQYRHAVVNLLPSNNISWVGLDDFLPNEIYNSDAKREFLDLVYKPSLEETKKNISENGNLKVVFETFKQFVKEEKKFASNESDDKECDCITYKMMQRNQVYSDFMEDLFPTHIRLSIHSHDSIKKVGINLLGDGDTATPVTLQFIVKI</sequence>
<keyword evidence="2" id="KW-1185">Reference proteome</keyword>
<evidence type="ECO:0000313" key="1">
    <source>
        <dbReference type="EMBL" id="CAD5116384.1"/>
    </source>
</evidence>
<name>A0A7I8VJC5_9ANNE</name>
<gene>
    <name evidence="1" type="ORF">DGYR_LOCUS5021</name>
</gene>
<dbReference type="Pfam" id="PF05141">
    <property type="entry name" value="DIT1_PvcA"/>
    <property type="match status" value="1"/>
</dbReference>
<dbReference type="PANTHER" id="PTHR37285">
    <property type="entry name" value="SPORE WALL MATURATION PROTEIN DIT1"/>
    <property type="match status" value="1"/>
</dbReference>
<proteinExistence type="predicted"/>
<organism evidence="1 2">
    <name type="scientific">Dimorphilus gyrociliatus</name>
    <dbReference type="NCBI Taxonomy" id="2664684"/>
    <lineage>
        <taxon>Eukaryota</taxon>
        <taxon>Metazoa</taxon>
        <taxon>Spiralia</taxon>
        <taxon>Lophotrochozoa</taxon>
        <taxon>Annelida</taxon>
        <taxon>Polychaeta</taxon>
        <taxon>Polychaeta incertae sedis</taxon>
        <taxon>Dinophilidae</taxon>
        <taxon>Dimorphilus</taxon>
    </lineage>
</organism>
<dbReference type="AlphaFoldDB" id="A0A7I8VJC5"/>